<accession>A0A2L0F1B4</accession>
<feature type="compositionally biased region" description="Basic residues" evidence="1">
    <location>
        <begin position="133"/>
        <end position="144"/>
    </location>
</feature>
<feature type="region of interest" description="Disordered" evidence="1">
    <location>
        <begin position="1"/>
        <end position="23"/>
    </location>
</feature>
<evidence type="ECO:0000256" key="1">
    <source>
        <dbReference type="SAM" id="MobiDB-lite"/>
    </source>
</evidence>
<proteinExistence type="predicted"/>
<dbReference type="EMBL" id="CP012673">
    <property type="protein sequence ID" value="AUX45372.1"/>
    <property type="molecule type" value="Genomic_DNA"/>
</dbReference>
<protein>
    <submittedName>
        <fullName evidence="2">Uncharacterized protein</fullName>
    </submittedName>
</protein>
<dbReference type="Proteomes" id="UP000238348">
    <property type="component" value="Chromosome"/>
</dbReference>
<name>A0A2L0F1B4_SORCE</name>
<organism evidence="2 3">
    <name type="scientific">Sorangium cellulosum</name>
    <name type="common">Polyangium cellulosum</name>
    <dbReference type="NCBI Taxonomy" id="56"/>
    <lineage>
        <taxon>Bacteria</taxon>
        <taxon>Pseudomonadati</taxon>
        <taxon>Myxococcota</taxon>
        <taxon>Polyangia</taxon>
        <taxon>Polyangiales</taxon>
        <taxon>Polyangiaceae</taxon>
        <taxon>Sorangium</taxon>
    </lineage>
</organism>
<feature type="region of interest" description="Disordered" evidence="1">
    <location>
        <begin position="125"/>
        <end position="153"/>
    </location>
</feature>
<gene>
    <name evidence="2" type="ORF">SOCE26_068540</name>
</gene>
<evidence type="ECO:0000313" key="3">
    <source>
        <dbReference type="Proteomes" id="UP000238348"/>
    </source>
</evidence>
<dbReference type="AlphaFoldDB" id="A0A2L0F1B4"/>
<reference evidence="2 3" key="1">
    <citation type="submission" date="2015-09" db="EMBL/GenBank/DDBJ databases">
        <title>Sorangium comparison.</title>
        <authorList>
            <person name="Zaburannyi N."/>
            <person name="Bunk B."/>
            <person name="Overmann J."/>
            <person name="Mueller R."/>
        </authorList>
    </citation>
    <scope>NUCLEOTIDE SEQUENCE [LARGE SCALE GENOMIC DNA]</scope>
    <source>
        <strain evidence="2 3">So ce26</strain>
    </source>
</reference>
<sequence>MMLPGVRGRPRASAGRSSPPRAAGPCHWLNTRWGRRAAHRCQVGLLVVVSDADIALWCAAPIETGIPGFVLRPPVLGREAVPNTPSPRRLGRELTHTSPESCLYIYQVGRLLGVHRRVRADTRAAWAQGVGQRSRRSRRQRRTSSKPAPLLGSGRPSYGVSACRPTAIFGCCGPKAWRLSRRLGRRLGTTRKCWSI</sequence>
<evidence type="ECO:0000313" key="2">
    <source>
        <dbReference type="EMBL" id="AUX45372.1"/>
    </source>
</evidence>